<evidence type="ECO:0000313" key="4">
    <source>
        <dbReference type="Proteomes" id="UP001341259"/>
    </source>
</evidence>
<dbReference type="RefSeq" id="WP_328341596.1">
    <property type="nucleotide sequence ID" value="NZ_CP107906.1"/>
</dbReference>
<dbReference type="Proteomes" id="UP001341259">
    <property type="component" value="Chromosome"/>
</dbReference>
<reference evidence="3 4" key="1">
    <citation type="submission" date="2022-10" db="EMBL/GenBank/DDBJ databases">
        <title>The complete genomes of actinobacterial strains from the NBC collection.</title>
        <authorList>
            <person name="Joergensen T.S."/>
            <person name="Alvarez Arevalo M."/>
            <person name="Sterndorff E.B."/>
            <person name="Faurdal D."/>
            <person name="Vuksanovic O."/>
            <person name="Mourched A.-S."/>
            <person name="Charusanti P."/>
            <person name="Shaw S."/>
            <person name="Blin K."/>
            <person name="Weber T."/>
        </authorList>
    </citation>
    <scope>NUCLEOTIDE SEQUENCE [LARGE SCALE GENOMIC DNA]</scope>
    <source>
        <strain evidence="3 4">NBC_00456</strain>
    </source>
</reference>
<feature type="region of interest" description="Disordered" evidence="1">
    <location>
        <begin position="127"/>
        <end position="147"/>
    </location>
</feature>
<evidence type="ECO:0000256" key="2">
    <source>
        <dbReference type="SAM" id="Phobius"/>
    </source>
</evidence>
<keyword evidence="2" id="KW-0812">Transmembrane</keyword>
<name>A0ABZ1NXH9_STRVL</name>
<proteinExistence type="predicted"/>
<evidence type="ECO:0000256" key="1">
    <source>
        <dbReference type="SAM" id="MobiDB-lite"/>
    </source>
</evidence>
<gene>
    <name evidence="3" type="ORF">OHB29_24265</name>
</gene>
<dbReference type="EMBL" id="CP107906">
    <property type="protein sequence ID" value="WUG95878.1"/>
    <property type="molecule type" value="Genomic_DNA"/>
</dbReference>
<keyword evidence="2" id="KW-1133">Transmembrane helix</keyword>
<keyword evidence="2" id="KW-0472">Membrane</keyword>
<organism evidence="3 4">
    <name type="scientific">Streptomyces violaceus</name>
    <name type="common">Streptomyces venezuelae</name>
    <dbReference type="NCBI Taxonomy" id="1936"/>
    <lineage>
        <taxon>Bacteria</taxon>
        <taxon>Bacillati</taxon>
        <taxon>Actinomycetota</taxon>
        <taxon>Actinomycetes</taxon>
        <taxon>Kitasatosporales</taxon>
        <taxon>Streptomycetaceae</taxon>
        <taxon>Streptomyces</taxon>
    </lineage>
</organism>
<sequence>MLVALLAVLGVNLLVAVALLAAMLGRRRWPARRPGAFRGAARFVEGEADGLRTRWRAGYGRWVQDVLVWTSAPLLLRTALVPVDAVSAPRPLAPKEVRCPRHLAAATTLITPRALLEVAVREQDEPLACRQSAADPTGMKRSPRGDL</sequence>
<evidence type="ECO:0000313" key="3">
    <source>
        <dbReference type="EMBL" id="WUG95878.1"/>
    </source>
</evidence>
<keyword evidence="4" id="KW-1185">Reference proteome</keyword>
<accession>A0ABZ1NXH9</accession>
<feature type="transmembrane region" description="Helical" evidence="2">
    <location>
        <begin position="6"/>
        <end position="24"/>
    </location>
</feature>
<protein>
    <submittedName>
        <fullName evidence="3">DUF2550 family protein</fullName>
    </submittedName>
</protein>